<dbReference type="GO" id="GO:0016614">
    <property type="term" value="F:oxidoreductase activity, acting on CH-OH group of donors"/>
    <property type="evidence" value="ECO:0007669"/>
    <property type="project" value="InterPro"/>
</dbReference>
<dbReference type="Proteomes" id="UP000243217">
    <property type="component" value="Unassembled WGS sequence"/>
</dbReference>
<organism evidence="4 5">
    <name type="scientific">Thraustotheca clavata</name>
    <dbReference type="NCBI Taxonomy" id="74557"/>
    <lineage>
        <taxon>Eukaryota</taxon>
        <taxon>Sar</taxon>
        <taxon>Stramenopiles</taxon>
        <taxon>Oomycota</taxon>
        <taxon>Saprolegniomycetes</taxon>
        <taxon>Saprolegniales</taxon>
        <taxon>Achlyaceae</taxon>
        <taxon>Thraustotheca</taxon>
    </lineage>
</organism>
<name>A0A1W0A2U1_9STRA</name>
<evidence type="ECO:0000256" key="2">
    <source>
        <dbReference type="PIRSR" id="PIRSR000137-2"/>
    </source>
</evidence>
<keyword evidence="2" id="KW-0285">Flavoprotein</keyword>
<dbReference type="PANTHER" id="PTHR47190:SF2">
    <property type="entry name" value="CELLOBIOSE DEHYDROGENASE (AFU_ORTHOLOGUE AFUA_2G17620)"/>
    <property type="match status" value="1"/>
</dbReference>
<comment type="similarity">
    <text evidence="1">Belongs to the GMC oxidoreductase family.</text>
</comment>
<dbReference type="InterPro" id="IPR007867">
    <property type="entry name" value="GMC_OxRtase_C"/>
</dbReference>
<keyword evidence="5" id="KW-1185">Reference proteome</keyword>
<dbReference type="PANTHER" id="PTHR47190">
    <property type="entry name" value="DEHYDROGENASE, PUTATIVE-RELATED"/>
    <property type="match status" value="1"/>
</dbReference>
<dbReference type="InterPro" id="IPR053208">
    <property type="entry name" value="GMC_Oxidoreductase_CD"/>
</dbReference>
<keyword evidence="2" id="KW-0274">FAD</keyword>
<dbReference type="PIRSF" id="PIRSF000137">
    <property type="entry name" value="Alcohol_oxidase"/>
    <property type="match status" value="1"/>
</dbReference>
<dbReference type="InterPro" id="IPR000172">
    <property type="entry name" value="GMC_OxRdtase_N"/>
</dbReference>
<dbReference type="EMBL" id="JNBS01000603">
    <property type="protein sequence ID" value="OQS04519.1"/>
    <property type="molecule type" value="Genomic_DNA"/>
</dbReference>
<dbReference type="InterPro" id="IPR012132">
    <property type="entry name" value="GMC_OxRdtase"/>
</dbReference>
<dbReference type="Gene3D" id="3.50.50.60">
    <property type="entry name" value="FAD/NAD(P)-binding domain"/>
    <property type="match status" value="1"/>
</dbReference>
<dbReference type="OrthoDB" id="413885at2759"/>
<dbReference type="Pfam" id="PF05199">
    <property type="entry name" value="GMC_oxred_C"/>
    <property type="match status" value="1"/>
</dbReference>
<accession>A0A1W0A2U1</accession>
<dbReference type="PROSITE" id="PS00624">
    <property type="entry name" value="GMC_OXRED_2"/>
    <property type="match status" value="1"/>
</dbReference>
<feature type="binding site" evidence="2">
    <location>
        <position position="277"/>
    </location>
    <ligand>
        <name>FAD</name>
        <dbReference type="ChEBI" id="CHEBI:57692"/>
    </ligand>
</feature>
<comment type="caution">
    <text evidence="4">The sequence shown here is derived from an EMBL/GenBank/DDBJ whole genome shotgun (WGS) entry which is preliminary data.</text>
</comment>
<dbReference type="STRING" id="74557.A0A1W0A2U1"/>
<sequence>MTSYGTLPLLNQPKKSSIRTVLLLVCAMSVWSFWPISPVVVEKYDVIVVGGGPAGLVTAEFLTRDPLVSVLLLEAGGPSLQCTGGTLVPEYAQEKGWTLFDIPGIVLMETVLFLKNVVGEYAHVAFGLSEQFKNQWKMDTLSSPENHLAKILGGSSSINAALYFRTPDAYVDQIRWPQSALEVKEGFDEIEKMFGWTECPSMDGVWYAQGVYDTLGEALALNNYSQYNINLNVNAKHKVYGHPPFTVKHGLRDSPAKTFYRAMENRPNFKLQLKSTVQQIIHTNGHATGVIATTSSGNKEAMLTERGAVVVSTGSLLSPRLLLQSGIGHPNQQHIVMSLDLPQSIEKENWIENNDLGQHAFDAHQVALTFRTSDVMNKSSFGFDYMHPPSPVLEQLVDWRTGPMTSSNPVVIAYENLYHPKTNRQFQFQLSVFPHVMPNLNITEPLPADYDWTICFTLNNPESRDIAGFFPNKSYSGSMQGSMYWSSNHDVEMMAQFMQHIIDLMAKVNTKPVFPAITDFQSANWTHDPTTWIKQHTLITDHFGGTCIASNSKDSCSDGNFVVRNTTNIFVGDGSLVSEGSVNPYGFVMYTGYQTSIHVKKYLTKVI</sequence>
<feature type="domain" description="Glucose-methanol-choline oxidoreductase N-terminal" evidence="3">
    <location>
        <begin position="314"/>
        <end position="328"/>
    </location>
</feature>
<evidence type="ECO:0000313" key="5">
    <source>
        <dbReference type="Proteomes" id="UP000243217"/>
    </source>
</evidence>
<dbReference type="GO" id="GO:0050660">
    <property type="term" value="F:flavin adenine dinucleotide binding"/>
    <property type="evidence" value="ECO:0007669"/>
    <property type="project" value="InterPro"/>
</dbReference>
<evidence type="ECO:0000259" key="3">
    <source>
        <dbReference type="PROSITE" id="PS00624"/>
    </source>
</evidence>
<dbReference type="SUPFAM" id="SSF54373">
    <property type="entry name" value="FAD-linked reductases, C-terminal domain"/>
    <property type="match status" value="1"/>
</dbReference>
<evidence type="ECO:0000313" key="4">
    <source>
        <dbReference type="EMBL" id="OQS04519.1"/>
    </source>
</evidence>
<feature type="binding site" evidence="2">
    <location>
        <position position="574"/>
    </location>
    <ligand>
        <name>FAD</name>
        <dbReference type="ChEBI" id="CHEBI:57692"/>
    </ligand>
</feature>
<dbReference type="SUPFAM" id="SSF51905">
    <property type="entry name" value="FAD/NAD(P)-binding domain"/>
    <property type="match status" value="1"/>
</dbReference>
<evidence type="ECO:0000256" key="1">
    <source>
        <dbReference type="ARBA" id="ARBA00010790"/>
    </source>
</evidence>
<dbReference type="AlphaFoldDB" id="A0A1W0A2U1"/>
<protein>
    <submittedName>
        <fullName evidence="4">Carbohydrate-binding protein</fullName>
    </submittedName>
</protein>
<proteinExistence type="inferred from homology"/>
<comment type="cofactor">
    <cofactor evidence="2">
        <name>FAD</name>
        <dbReference type="ChEBI" id="CHEBI:57692"/>
    </cofactor>
</comment>
<dbReference type="Pfam" id="PF00732">
    <property type="entry name" value="GMC_oxred_N"/>
    <property type="match status" value="1"/>
</dbReference>
<reference evidence="4 5" key="1">
    <citation type="journal article" date="2014" name="Genome Biol. Evol.">
        <title>The secreted proteins of Achlya hypogyna and Thraustotheca clavata identify the ancestral oomycete secretome and reveal gene acquisitions by horizontal gene transfer.</title>
        <authorList>
            <person name="Misner I."/>
            <person name="Blouin N."/>
            <person name="Leonard G."/>
            <person name="Richards T.A."/>
            <person name="Lane C.E."/>
        </authorList>
    </citation>
    <scope>NUCLEOTIDE SEQUENCE [LARGE SCALE GENOMIC DNA]</scope>
    <source>
        <strain evidence="4 5">ATCC 34112</strain>
    </source>
</reference>
<dbReference type="InterPro" id="IPR036188">
    <property type="entry name" value="FAD/NAD-bd_sf"/>
</dbReference>
<gene>
    <name evidence="4" type="ORF">THRCLA_03260</name>
</gene>
<dbReference type="Gene3D" id="3.30.410.10">
    <property type="entry name" value="Cholesterol Oxidase, domain 2"/>
    <property type="match status" value="1"/>
</dbReference>